<accession>A0A448ZZ56</accession>
<dbReference type="EMBL" id="LR214939">
    <property type="protein sequence ID" value="VEU56495.1"/>
    <property type="molecule type" value="Genomic_DNA"/>
</dbReference>
<dbReference type="PROSITE" id="PS51257">
    <property type="entry name" value="PROKAR_LIPOPROTEIN"/>
    <property type="match status" value="1"/>
</dbReference>
<feature type="signal peptide" evidence="1">
    <location>
        <begin position="1"/>
        <end position="20"/>
    </location>
</feature>
<name>A0A448ZZ56_METSV</name>
<dbReference type="RefSeq" id="WP_024544302.1">
    <property type="nucleotide sequence ID" value="NZ_LR214938.2"/>
</dbReference>
<feature type="chain" id="PRO_5019271733" description="Lipoprotein" evidence="1">
    <location>
        <begin position="21"/>
        <end position="290"/>
    </location>
</feature>
<evidence type="ECO:0008006" key="3">
    <source>
        <dbReference type="Google" id="ProtNLM"/>
    </source>
</evidence>
<keyword evidence="1" id="KW-0732">Signal</keyword>
<sequence length="290" mass="34072">MKKRLNIFKKTLFFATPVVAITPLFTLSLSCGTQRPEVGLIEDKDKTNPNFVYKDGKKLLKGSASEFRGDVLSSPNIVDEGDPAYQLYEFEKDADGNDKIDSITKKRIIKMNKEGNLAYPELNVSKDPSKFKELYSKYLTFNNIKRQYEFRAYAFTPDEFERYFPYSYGSYRKYINSNNRKRTLLLTVYYMEKSSIAYDNQIDYRSNIVYYEGDITVSKRWKQVLDDSYTAIWNSLSQQERNFIINPKTGNYTNHSEGLWPFFPMHTINGERTYIKDKVAYPVLLEFEKE</sequence>
<reference evidence="2" key="1">
    <citation type="submission" date="2019-01" db="EMBL/GenBank/DDBJ databases">
        <authorList>
            <consortium name="Pathogen Informatics"/>
        </authorList>
    </citation>
    <scope>NUCLEOTIDE SEQUENCE [LARGE SCALE GENOMIC DNA]</scope>
    <source>
        <strain evidence="2">NCTC10113</strain>
    </source>
</reference>
<keyword evidence="2" id="KW-0614">Plasmid</keyword>
<evidence type="ECO:0000313" key="2">
    <source>
        <dbReference type="EMBL" id="VEU56495.1"/>
    </source>
</evidence>
<proteinExistence type="predicted"/>
<organism evidence="2">
    <name type="scientific">Metamycoplasma salivarium</name>
    <name type="common">Mycoplasma salivarium</name>
    <dbReference type="NCBI Taxonomy" id="2124"/>
    <lineage>
        <taxon>Bacteria</taxon>
        <taxon>Bacillati</taxon>
        <taxon>Mycoplasmatota</taxon>
        <taxon>Mycoplasmoidales</taxon>
        <taxon>Metamycoplasmataceae</taxon>
        <taxon>Metamycoplasma</taxon>
    </lineage>
</organism>
<dbReference type="AlphaFoldDB" id="A0A448ZZ56"/>
<protein>
    <recommendedName>
        <fullName evidence="3">Lipoprotein</fullName>
    </recommendedName>
</protein>
<gene>
    <name evidence="2" type="ORF">NCTC10113_01404</name>
</gene>
<evidence type="ECO:0000256" key="1">
    <source>
        <dbReference type="SAM" id="SignalP"/>
    </source>
</evidence>
<geneLocation type="plasmid" evidence="2">
    <name>2</name>
</geneLocation>